<accession>A0ACD3B2Z4</accession>
<proteinExistence type="predicted"/>
<reference evidence="1 2" key="1">
    <citation type="journal article" date="2019" name="Nat. Ecol. Evol.">
        <title>Megaphylogeny resolves global patterns of mushroom evolution.</title>
        <authorList>
            <person name="Varga T."/>
            <person name="Krizsan K."/>
            <person name="Foldi C."/>
            <person name="Dima B."/>
            <person name="Sanchez-Garcia M."/>
            <person name="Sanchez-Ramirez S."/>
            <person name="Szollosi G.J."/>
            <person name="Szarkandi J.G."/>
            <person name="Papp V."/>
            <person name="Albert L."/>
            <person name="Andreopoulos W."/>
            <person name="Angelini C."/>
            <person name="Antonin V."/>
            <person name="Barry K.W."/>
            <person name="Bougher N.L."/>
            <person name="Buchanan P."/>
            <person name="Buyck B."/>
            <person name="Bense V."/>
            <person name="Catcheside P."/>
            <person name="Chovatia M."/>
            <person name="Cooper J."/>
            <person name="Damon W."/>
            <person name="Desjardin D."/>
            <person name="Finy P."/>
            <person name="Geml J."/>
            <person name="Haridas S."/>
            <person name="Hughes K."/>
            <person name="Justo A."/>
            <person name="Karasinski D."/>
            <person name="Kautmanova I."/>
            <person name="Kiss B."/>
            <person name="Kocsube S."/>
            <person name="Kotiranta H."/>
            <person name="LaButti K.M."/>
            <person name="Lechner B.E."/>
            <person name="Liimatainen K."/>
            <person name="Lipzen A."/>
            <person name="Lukacs Z."/>
            <person name="Mihaltcheva S."/>
            <person name="Morgado L.N."/>
            <person name="Niskanen T."/>
            <person name="Noordeloos M.E."/>
            <person name="Ohm R.A."/>
            <person name="Ortiz-Santana B."/>
            <person name="Ovrebo C."/>
            <person name="Racz N."/>
            <person name="Riley R."/>
            <person name="Savchenko A."/>
            <person name="Shiryaev A."/>
            <person name="Soop K."/>
            <person name="Spirin V."/>
            <person name="Szebenyi C."/>
            <person name="Tomsovsky M."/>
            <person name="Tulloss R.E."/>
            <person name="Uehling J."/>
            <person name="Grigoriev I.V."/>
            <person name="Vagvolgyi C."/>
            <person name="Papp T."/>
            <person name="Martin F.M."/>
            <person name="Miettinen O."/>
            <person name="Hibbett D.S."/>
            <person name="Nagy L.G."/>
        </authorList>
    </citation>
    <scope>NUCLEOTIDE SEQUENCE [LARGE SCALE GENOMIC DNA]</scope>
    <source>
        <strain evidence="1 2">NL-1719</strain>
    </source>
</reference>
<gene>
    <name evidence="1" type="ORF">BDN72DRAFT_895046</name>
</gene>
<protein>
    <submittedName>
        <fullName evidence="1">Uncharacterized protein</fullName>
    </submittedName>
</protein>
<keyword evidence="2" id="KW-1185">Reference proteome</keyword>
<dbReference type="EMBL" id="ML208288">
    <property type="protein sequence ID" value="TFK72227.1"/>
    <property type="molecule type" value="Genomic_DNA"/>
</dbReference>
<name>A0ACD3B2Z4_9AGAR</name>
<evidence type="ECO:0000313" key="1">
    <source>
        <dbReference type="EMBL" id="TFK72227.1"/>
    </source>
</evidence>
<evidence type="ECO:0000313" key="2">
    <source>
        <dbReference type="Proteomes" id="UP000308600"/>
    </source>
</evidence>
<sequence length="605" mass="65084">MATAFHSALSPLKPTPSPRRHRQSGILLPSDNNNSPYISSASASSTSSAASSSSSHTSLTNTPPSSAPSSRRIRFAPLPDPRRSVVVTEDGRELPLSEDANNFPCSPAPLPQEDTESNGHETSSLSSSGSASKRNSFADSAPSTPGTMTPISTSPEDEIGSSLSTFSPAPVPKKSSLFQRFTKKSSSQSSTSSTHSLTPTLTPTSSHDPASALKGCNSSRKGYSPEEILTLGAINLFRASSRDQNDGTSGWTLQRWTSATGKDKEPEPSWGAPLTRSQSSQSAKAKRSFLSIPSPLSNSSNKPQPPRYTTVGGNRTGTRMLNGRIYGGKRRNQPNANPFANARDEVDPEFVEWGYGGMGSVKNSANSSNVWNRLQTDGRGVTVGHTTPAEEDDDGSGLAWVRRRREERERLKREQEQLEKETSEPAKDEQAEQVPFTEEPTQMEDAVSSPPTHNNPAQEHDTRAITIPAPHRHHHHRSNSRRSLDLHPAALEKELAAVAQRNEQKDTAALKEEEEEVSGDESPKDDDEDSSEDESDVSGLKEDDDDSEDESEEEDDDAGRKMVLGAGVEKISRHKSDAGSVSGLHARSEEMVEVNTGGGGGGNGR</sequence>
<dbReference type="Proteomes" id="UP000308600">
    <property type="component" value="Unassembled WGS sequence"/>
</dbReference>
<organism evidence="1 2">
    <name type="scientific">Pluteus cervinus</name>
    <dbReference type="NCBI Taxonomy" id="181527"/>
    <lineage>
        <taxon>Eukaryota</taxon>
        <taxon>Fungi</taxon>
        <taxon>Dikarya</taxon>
        <taxon>Basidiomycota</taxon>
        <taxon>Agaricomycotina</taxon>
        <taxon>Agaricomycetes</taxon>
        <taxon>Agaricomycetidae</taxon>
        <taxon>Agaricales</taxon>
        <taxon>Pluteineae</taxon>
        <taxon>Pluteaceae</taxon>
        <taxon>Pluteus</taxon>
    </lineage>
</organism>